<sequence length="223" mass="24024">MLDAAKTMSTDLLETLPLAHRLALSYAPRQTRDATLGLLALDARLAGIVRADGEAIIAQMKLAWWRERLADNPENWPVGEPLLALLAGSDIRPAGLVGLVNGWEGLLAERLSAASIDEFAQGRGEAWLATAQLDDNEQATVRGAAVEVGYFELNANLSDPEEKELTAERAHSAPWTRPALPASHRPLAVLHALARRAQSKAEQQLLHGPAAMLTAMRVGILGR</sequence>
<name>A0ABU9ICS0_9SPHN</name>
<comment type="caution">
    <text evidence="1">The sequence shown here is derived from an EMBL/GenBank/DDBJ whole genome shotgun (WGS) entry which is preliminary data.</text>
</comment>
<evidence type="ECO:0000313" key="1">
    <source>
        <dbReference type="EMBL" id="MEL1250221.1"/>
    </source>
</evidence>
<proteinExistence type="predicted"/>
<keyword evidence="2" id="KW-1185">Reference proteome</keyword>
<organism evidence="1 2">
    <name type="scientific">Aurantiacibacter gilvus</name>
    <dbReference type="NCBI Taxonomy" id="3139141"/>
    <lineage>
        <taxon>Bacteria</taxon>
        <taxon>Pseudomonadati</taxon>
        <taxon>Pseudomonadota</taxon>
        <taxon>Alphaproteobacteria</taxon>
        <taxon>Sphingomonadales</taxon>
        <taxon>Erythrobacteraceae</taxon>
        <taxon>Aurantiacibacter</taxon>
    </lineage>
</organism>
<evidence type="ECO:0008006" key="3">
    <source>
        <dbReference type="Google" id="ProtNLM"/>
    </source>
</evidence>
<reference evidence="1 2" key="1">
    <citation type="submission" date="2024-04" db="EMBL/GenBank/DDBJ databases">
        <title>Aurantiacibacter sp. DGU6 16S ribosomal RNA gene Genome sequencing and assembly.</title>
        <authorList>
            <person name="Park S."/>
        </authorList>
    </citation>
    <scope>NUCLEOTIDE SEQUENCE [LARGE SCALE GENOMIC DNA]</scope>
    <source>
        <strain evidence="1 2">DGU6</strain>
    </source>
</reference>
<accession>A0ABU9ICS0</accession>
<gene>
    <name evidence="1" type="ORF">AAEO60_06015</name>
</gene>
<dbReference type="EMBL" id="JBBYHV010000001">
    <property type="protein sequence ID" value="MEL1250221.1"/>
    <property type="molecule type" value="Genomic_DNA"/>
</dbReference>
<dbReference type="RefSeq" id="WP_341672737.1">
    <property type="nucleotide sequence ID" value="NZ_JBBYHV010000001.1"/>
</dbReference>
<evidence type="ECO:0000313" key="2">
    <source>
        <dbReference type="Proteomes" id="UP001497045"/>
    </source>
</evidence>
<dbReference type="Proteomes" id="UP001497045">
    <property type="component" value="Unassembled WGS sequence"/>
</dbReference>
<protein>
    <recommendedName>
        <fullName evidence="3">Phytoene synthase</fullName>
    </recommendedName>
</protein>